<evidence type="ECO:0000313" key="3">
    <source>
        <dbReference type="Proteomes" id="UP000017840"/>
    </source>
</evidence>
<proteinExistence type="predicted"/>
<protein>
    <submittedName>
        <fullName evidence="2">Uncharacterized protein</fullName>
    </submittedName>
</protein>
<name>V4HCD6_9EURY</name>
<evidence type="ECO:0000313" key="2">
    <source>
        <dbReference type="EMBL" id="ESP88335.1"/>
    </source>
</evidence>
<organism evidence="2 3">
    <name type="scientific">Candidatus Halobonum tyrrellensis G22</name>
    <dbReference type="NCBI Taxonomy" id="1324957"/>
    <lineage>
        <taxon>Archaea</taxon>
        <taxon>Methanobacteriati</taxon>
        <taxon>Methanobacteriota</taxon>
        <taxon>Stenosarchaea group</taxon>
        <taxon>Halobacteria</taxon>
        <taxon>Halobacteriales</taxon>
        <taxon>Haloferacaceae</taxon>
        <taxon>Candidatus Halobonum</taxon>
    </lineage>
</organism>
<reference evidence="2 3" key="1">
    <citation type="journal article" date="2013" name="Genome Announc.">
        <title>Draft Genome Sequence of 'Candidatus Halobonum tyrrellensis' Strain G22, Isolated from the Hypersaline Waters of Lake Tyrrell, Australia.</title>
        <authorList>
            <person name="Ugalde J.A."/>
            <person name="Narasingarao P."/>
            <person name="Kuo S."/>
            <person name="Podell S."/>
            <person name="Allen E.E."/>
        </authorList>
    </citation>
    <scope>NUCLEOTIDE SEQUENCE [LARGE SCALE GENOMIC DNA]</scope>
    <source>
        <strain evidence="2 3">G22</strain>
    </source>
</reference>
<dbReference type="Proteomes" id="UP000017840">
    <property type="component" value="Unassembled WGS sequence"/>
</dbReference>
<evidence type="ECO:0000256" key="1">
    <source>
        <dbReference type="SAM" id="MobiDB-lite"/>
    </source>
</evidence>
<dbReference type="EMBL" id="ASGZ01000029">
    <property type="protein sequence ID" value="ESP88335.1"/>
    <property type="molecule type" value="Genomic_DNA"/>
</dbReference>
<accession>V4HCD6</accession>
<sequence>MGRRRRPYRLSGGESPVASLASSSVGARSVPRVRSDAAAPTSSSVENGREMAAAPVEPTGGRRGVVWVRGSCRRRAPRAPPDTELSCGTRPDGDLVK</sequence>
<gene>
    <name evidence="2" type="ORF">K933_09437</name>
</gene>
<feature type="region of interest" description="Disordered" evidence="1">
    <location>
        <begin position="1"/>
        <end position="97"/>
    </location>
</feature>
<dbReference type="AlphaFoldDB" id="V4HCD6"/>
<dbReference type="STRING" id="1324957.K933_09437"/>
<comment type="caution">
    <text evidence="2">The sequence shown here is derived from an EMBL/GenBank/DDBJ whole genome shotgun (WGS) entry which is preliminary data.</text>
</comment>
<keyword evidence="3" id="KW-1185">Reference proteome</keyword>